<evidence type="ECO:0000313" key="9">
    <source>
        <dbReference type="Proteomes" id="UP000215914"/>
    </source>
</evidence>
<keyword evidence="5" id="KW-0175">Coiled coil</keyword>
<dbReference type="Gene3D" id="2.60.120.650">
    <property type="entry name" value="Cupin"/>
    <property type="match status" value="1"/>
</dbReference>
<evidence type="ECO:0000256" key="5">
    <source>
        <dbReference type="SAM" id="Coils"/>
    </source>
</evidence>
<proteinExistence type="inferred from homology"/>
<dbReference type="Proteomes" id="UP000215914">
    <property type="component" value="Unassembled WGS sequence"/>
</dbReference>
<feature type="compositionally biased region" description="Low complexity" evidence="6">
    <location>
        <begin position="12"/>
        <end position="21"/>
    </location>
</feature>
<dbReference type="InterPro" id="IPR003347">
    <property type="entry name" value="JmjC_dom"/>
</dbReference>
<dbReference type="GO" id="GO:0032454">
    <property type="term" value="F:histone H3K9 demethylase activity"/>
    <property type="evidence" value="ECO:0000318"/>
    <property type="project" value="GO_Central"/>
</dbReference>
<keyword evidence="4" id="KW-0539">Nucleus</keyword>
<gene>
    <name evidence="8" type="ORF">HanXRQr2_Chr11g0520591</name>
</gene>
<evidence type="ECO:0000256" key="1">
    <source>
        <dbReference type="ARBA" id="ARBA00004123"/>
    </source>
</evidence>
<keyword evidence="9" id="KW-1185">Reference proteome</keyword>
<dbReference type="GO" id="GO:0003712">
    <property type="term" value="F:transcription coregulator activity"/>
    <property type="evidence" value="ECO:0000318"/>
    <property type="project" value="GO_Central"/>
</dbReference>
<dbReference type="EMBL" id="MNCJ02000326">
    <property type="protein sequence ID" value="KAF5784537.1"/>
    <property type="molecule type" value="Genomic_DNA"/>
</dbReference>
<comment type="caution">
    <text evidence="8">The sequence shown here is derived from an EMBL/GenBank/DDBJ whole genome shotgun (WGS) entry which is preliminary data.</text>
</comment>
<dbReference type="GO" id="GO:0006357">
    <property type="term" value="P:regulation of transcription by RNA polymerase II"/>
    <property type="evidence" value="ECO:0000318"/>
    <property type="project" value="GO_Central"/>
</dbReference>
<dbReference type="Gramene" id="mRNA:HanXRQr2_Chr11g0520591">
    <property type="protein sequence ID" value="mRNA:HanXRQr2_Chr11g0520591"/>
    <property type="gene ID" value="HanXRQr2_Chr11g0520591"/>
</dbReference>
<dbReference type="GO" id="GO:0000785">
    <property type="term" value="C:chromatin"/>
    <property type="evidence" value="ECO:0000318"/>
    <property type="project" value="GO_Central"/>
</dbReference>
<evidence type="ECO:0000256" key="3">
    <source>
        <dbReference type="ARBA" id="ARBA00022723"/>
    </source>
</evidence>
<protein>
    <submittedName>
        <fullName evidence="8">Transcription factor C2H2 family</fullName>
    </submittedName>
</protein>
<dbReference type="GO" id="GO:0031490">
    <property type="term" value="F:chromatin DNA binding"/>
    <property type="evidence" value="ECO:0000318"/>
    <property type="project" value="GO_Central"/>
</dbReference>
<sequence length="875" mass="99244">MANDRSTKKPAKSSISSSNNPSKKRKKENSASDKVKKTNAVEEPKGCHQCKKVKDHVVECTKCHSKRYCVACITKWYPHVSEEEFVKACPVCCNYCNCKACLRRFSPKGGYSCSEPDKIKHSKQILHKVLPFVTKLNQHQLMEKEIEAKLKGVTISDLQLQDADCEVDDDIFCDNCGAYSFDFYRSCACGYDLCLSCCRELRDGQLKRMTIGWKARIDGSIPCPPKEIGGCNDGTLDLKRILSVNWIVNLLEKAQRVYKFNNSYDSPQTCMESSASFLYSLSAKDIQPQHMQHFQSHWSKGEPIIVNDVLSTSSGLSWEPMVLWRAFRDITKSGSHSHAYEVKAINCLDWSEVTIDLSKFTKGYSEAQVHKQGSPLILKLEDWKPSCLSQGEWPRHFVELINRLPFKDYTNPHNGYLNVATKLPDLSSKPDMGPKMDIAYGDSVTKLHYEKSDTVNVLTHTKSIVITSTKLNKAKKVKEKHGDAMEGIALWDVFHRQDVAKLEEYLRNHTAEFRHTDCLSVEQVFHPIHDRTFYLNVEHKRKLKEEFGIEPWIFKQKLGDAVFIPAGCPYQVRNLKSCTKVELNFISPESLGECIRLQTELRMLPNNHRAKEQELNIGKMMIYALDHVVSELSGFIDSNGPADDLQNQFAQELEILNGGNGMDINNHTNGWVCDSESDDSALSPSVNHTVNHQSATIEDSGTSETFQGHAVGQPGKEILQAVMDRYPETFQGVKIGSKPYWLSILEELHVFIKGFLEASVDALTEDEITSLKADLNEFESLGFDLSWARKRLDMVKKLKFGNDPLRQELRVLEESLTLLHKELVDANARLEKARLDYDRATYARNKKVDEVARKFGAEYEDVLNGKLGFGMLPGH</sequence>
<keyword evidence="3" id="KW-0479">Metal-binding</keyword>
<reference evidence="8" key="2">
    <citation type="submission" date="2020-06" db="EMBL/GenBank/DDBJ databases">
        <title>Helianthus annuus Genome sequencing and assembly Release 2.</title>
        <authorList>
            <person name="Gouzy J."/>
            <person name="Langlade N."/>
            <person name="Munos S."/>
        </authorList>
    </citation>
    <scope>NUCLEOTIDE SEQUENCE</scope>
    <source>
        <tissue evidence="8">Leaves</tissue>
    </source>
</reference>
<dbReference type="PANTHER" id="PTHR12549:SF56">
    <property type="entry name" value="TRANSCRIPTION FACTOR C2H2 FAMILY"/>
    <property type="match status" value="1"/>
</dbReference>
<dbReference type="AlphaFoldDB" id="A0A9K3N2G2"/>
<evidence type="ECO:0000259" key="7">
    <source>
        <dbReference type="PROSITE" id="PS51184"/>
    </source>
</evidence>
<feature type="domain" description="JmjC" evidence="7">
    <location>
        <begin position="412"/>
        <end position="602"/>
    </location>
</feature>
<dbReference type="InterPro" id="IPR045109">
    <property type="entry name" value="LSDs-like"/>
</dbReference>
<dbReference type="SUPFAM" id="SSF51197">
    <property type="entry name" value="Clavaminate synthase-like"/>
    <property type="match status" value="1"/>
</dbReference>
<comment type="similarity">
    <text evidence="2">Belongs to the JARID1 histone demethylase family.</text>
</comment>
<evidence type="ECO:0000256" key="2">
    <source>
        <dbReference type="ARBA" id="ARBA00006801"/>
    </source>
</evidence>
<dbReference type="SMART" id="SM00558">
    <property type="entry name" value="JmjC"/>
    <property type="match status" value="1"/>
</dbReference>
<dbReference type="Pfam" id="PF02373">
    <property type="entry name" value="JmjC"/>
    <property type="match status" value="1"/>
</dbReference>
<reference evidence="8" key="1">
    <citation type="journal article" date="2017" name="Nature">
        <title>The sunflower genome provides insights into oil metabolism, flowering and Asterid evolution.</title>
        <authorList>
            <person name="Badouin H."/>
            <person name="Gouzy J."/>
            <person name="Grassa C.J."/>
            <person name="Murat F."/>
            <person name="Staton S.E."/>
            <person name="Cottret L."/>
            <person name="Lelandais-Briere C."/>
            <person name="Owens G.L."/>
            <person name="Carrere S."/>
            <person name="Mayjonade B."/>
            <person name="Legrand L."/>
            <person name="Gill N."/>
            <person name="Kane N.C."/>
            <person name="Bowers J.E."/>
            <person name="Hubner S."/>
            <person name="Bellec A."/>
            <person name="Berard A."/>
            <person name="Berges H."/>
            <person name="Blanchet N."/>
            <person name="Boniface M.C."/>
            <person name="Brunel D."/>
            <person name="Catrice O."/>
            <person name="Chaidir N."/>
            <person name="Claudel C."/>
            <person name="Donnadieu C."/>
            <person name="Faraut T."/>
            <person name="Fievet G."/>
            <person name="Helmstetter N."/>
            <person name="King M."/>
            <person name="Knapp S.J."/>
            <person name="Lai Z."/>
            <person name="Le Paslier M.C."/>
            <person name="Lippi Y."/>
            <person name="Lorenzon L."/>
            <person name="Mandel J.R."/>
            <person name="Marage G."/>
            <person name="Marchand G."/>
            <person name="Marquand E."/>
            <person name="Bret-Mestries E."/>
            <person name="Morien E."/>
            <person name="Nambeesan S."/>
            <person name="Nguyen T."/>
            <person name="Pegot-Espagnet P."/>
            <person name="Pouilly N."/>
            <person name="Raftis F."/>
            <person name="Sallet E."/>
            <person name="Schiex T."/>
            <person name="Thomas J."/>
            <person name="Vandecasteele C."/>
            <person name="Vares D."/>
            <person name="Vear F."/>
            <person name="Vautrin S."/>
            <person name="Crespi M."/>
            <person name="Mangin B."/>
            <person name="Burke J.M."/>
            <person name="Salse J."/>
            <person name="Munos S."/>
            <person name="Vincourt P."/>
            <person name="Rieseberg L.H."/>
            <person name="Langlade N.B."/>
        </authorList>
    </citation>
    <scope>NUCLEOTIDE SEQUENCE</scope>
    <source>
        <tissue evidence="8">Leaves</tissue>
    </source>
</reference>
<evidence type="ECO:0000256" key="4">
    <source>
        <dbReference type="ARBA" id="ARBA00023242"/>
    </source>
</evidence>
<evidence type="ECO:0000256" key="6">
    <source>
        <dbReference type="SAM" id="MobiDB-lite"/>
    </source>
</evidence>
<comment type="subcellular location">
    <subcellularLocation>
        <location evidence="1">Nucleus</location>
    </subcellularLocation>
</comment>
<organism evidence="8 9">
    <name type="scientific">Helianthus annuus</name>
    <name type="common">Common sunflower</name>
    <dbReference type="NCBI Taxonomy" id="4232"/>
    <lineage>
        <taxon>Eukaryota</taxon>
        <taxon>Viridiplantae</taxon>
        <taxon>Streptophyta</taxon>
        <taxon>Embryophyta</taxon>
        <taxon>Tracheophyta</taxon>
        <taxon>Spermatophyta</taxon>
        <taxon>Magnoliopsida</taxon>
        <taxon>eudicotyledons</taxon>
        <taxon>Gunneridae</taxon>
        <taxon>Pentapetalae</taxon>
        <taxon>asterids</taxon>
        <taxon>campanulids</taxon>
        <taxon>Asterales</taxon>
        <taxon>Asteraceae</taxon>
        <taxon>Asteroideae</taxon>
        <taxon>Heliantheae alliance</taxon>
        <taxon>Heliantheae</taxon>
        <taxon>Helianthus</taxon>
    </lineage>
</organism>
<feature type="coiled-coil region" evidence="5">
    <location>
        <begin position="809"/>
        <end position="836"/>
    </location>
</feature>
<evidence type="ECO:0000313" key="8">
    <source>
        <dbReference type="EMBL" id="KAF5784537.1"/>
    </source>
</evidence>
<dbReference type="PANTHER" id="PTHR12549">
    <property type="entry name" value="JMJC DOMAIN-CONTAINING HISTONE DEMETHYLATION PROTEIN"/>
    <property type="match status" value="1"/>
</dbReference>
<accession>A0A9K3N2G2</accession>
<name>A0A9K3N2G2_HELAN</name>
<feature type="region of interest" description="Disordered" evidence="6">
    <location>
        <begin position="1"/>
        <end position="37"/>
    </location>
</feature>
<dbReference type="GO" id="GO:0000118">
    <property type="term" value="C:histone deacetylase complex"/>
    <property type="evidence" value="ECO:0000318"/>
    <property type="project" value="GO_Central"/>
</dbReference>
<feature type="compositionally biased region" description="Basic and acidic residues" evidence="6">
    <location>
        <begin position="28"/>
        <end position="37"/>
    </location>
</feature>
<dbReference type="PROSITE" id="PS51184">
    <property type="entry name" value="JMJC"/>
    <property type="match status" value="1"/>
</dbReference>
<dbReference type="GO" id="GO:0046872">
    <property type="term" value="F:metal ion binding"/>
    <property type="evidence" value="ECO:0007669"/>
    <property type="project" value="UniProtKB-KW"/>
</dbReference>